<dbReference type="KEGG" id="rlt:Rleg2_4737"/>
<dbReference type="EMBL" id="CP001192">
    <property type="protein sequence ID" value="ACI57985.1"/>
    <property type="molecule type" value="Genomic_DNA"/>
</dbReference>
<dbReference type="GO" id="GO:0016787">
    <property type="term" value="F:hydrolase activity"/>
    <property type="evidence" value="ECO:0007669"/>
    <property type="project" value="UniProtKB-KW"/>
</dbReference>
<name>A0ABF7QUW0_RHILW</name>
<reference evidence="3 4" key="1">
    <citation type="journal article" date="2010" name="Stand. Genomic Sci.">
        <title>Complete genome sequence of Rhizobium leguminosarum bv trifolii strain WSM2304, an effective microsymbiont of the South American clover Trifolium polymorphum.</title>
        <authorList>
            <person name="Reeve W."/>
            <person name="O'Hara G."/>
            <person name="Chain P."/>
            <person name="Ardley J."/>
            <person name="Brau L."/>
            <person name="Nandesena K."/>
            <person name="Tiwari R."/>
            <person name="Malfatti S."/>
            <person name="Kiss H."/>
            <person name="Lapidus A."/>
            <person name="Copeland A."/>
            <person name="Nolan M."/>
            <person name="Land M."/>
            <person name="Ivanova N."/>
            <person name="Mavromatis K."/>
            <person name="Markowitz V."/>
            <person name="Kyrpides N."/>
            <person name="Melino V."/>
            <person name="Denton M."/>
            <person name="Yates R."/>
            <person name="Howieson J."/>
        </authorList>
    </citation>
    <scope>NUCLEOTIDE SEQUENCE [LARGE SCALE GENOMIC DNA]</scope>
    <source>
        <strain evidence="3 4">WSM2304</strain>
    </source>
</reference>
<dbReference type="Proteomes" id="UP000008330">
    <property type="component" value="Plasmid pRLG201"/>
</dbReference>
<evidence type="ECO:0000313" key="3">
    <source>
        <dbReference type="EMBL" id="ACI57985.1"/>
    </source>
</evidence>
<dbReference type="InterPro" id="IPR036412">
    <property type="entry name" value="HAD-like_sf"/>
</dbReference>
<dbReference type="RefSeq" id="WP_012555731.1">
    <property type="nucleotide sequence ID" value="NC_011368.1"/>
</dbReference>
<protein>
    <submittedName>
        <fullName evidence="3">Haloacid dehalogenase, type II</fullName>
    </submittedName>
</protein>
<dbReference type="AlphaFoldDB" id="A0ABF7QUW0"/>
<evidence type="ECO:0000256" key="2">
    <source>
        <dbReference type="SAM" id="MobiDB-lite"/>
    </source>
</evidence>
<dbReference type="Gene3D" id="1.10.150.750">
    <property type="match status" value="1"/>
</dbReference>
<dbReference type="NCBIfam" id="TIGR01428">
    <property type="entry name" value="HAD_type_II"/>
    <property type="match status" value="1"/>
</dbReference>
<sequence length="279" mass="31322">MSSGDLIGKQTGGWPAKKRSFDLNEANATKAPDNYSFEGAPPRSIPAPELPFDLHPVPKAITFDCYGTLVQWYEVLLHEIESTLSAHHRTDANAGQILESFSSEAKRMTAEKPHRLYKDILRSGFDTAFRQQGIEPGADEVERIANSPMTMGPHPDVPDALRRLRERYKLAIFTNSDDDLISPTVKRIGVPLDYVITAEQARAYKPSRDLFEHAYRAMGVTADETIHVAMGMYWDMKARHELGFRGIWVNRRGENGNPEWLPYAEVEDVGQAANLLLPS</sequence>
<proteinExistence type="predicted"/>
<dbReference type="Gene3D" id="3.40.50.1000">
    <property type="entry name" value="HAD superfamily/HAD-like"/>
    <property type="match status" value="1"/>
</dbReference>
<keyword evidence="3" id="KW-0614">Plasmid</keyword>
<dbReference type="NCBIfam" id="TIGR01493">
    <property type="entry name" value="HAD-SF-IA-v2"/>
    <property type="match status" value="1"/>
</dbReference>
<dbReference type="InterPro" id="IPR006328">
    <property type="entry name" value="2-HAD"/>
</dbReference>
<geneLocation type="plasmid" evidence="3 4">
    <name>pRLG201</name>
</geneLocation>
<dbReference type="SFLD" id="SFLDS00003">
    <property type="entry name" value="Haloacid_Dehalogenase"/>
    <property type="match status" value="1"/>
</dbReference>
<dbReference type="PANTHER" id="PTHR43316:SF3">
    <property type="entry name" value="HALOACID DEHALOGENASE, TYPE II (AFU_ORTHOLOGUE AFUA_2G07750)-RELATED"/>
    <property type="match status" value="1"/>
</dbReference>
<evidence type="ECO:0000256" key="1">
    <source>
        <dbReference type="ARBA" id="ARBA00022801"/>
    </source>
</evidence>
<keyword evidence="1" id="KW-0378">Hydrolase</keyword>
<gene>
    <name evidence="3" type="ordered locus">Rleg2_4737</name>
</gene>
<dbReference type="InterPro" id="IPR006439">
    <property type="entry name" value="HAD-SF_hydro_IA"/>
</dbReference>
<dbReference type="InterPro" id="IPR051540">
    <property type="entry name" value="S-2-haloacid_dehalogenase"/>
</dbReference>
<dbReference type="InterPro" id="IPR023214">
    <property type="entry name" value="HAD_sf"/>
</dbReference>
<organism evidence="3 4">
    <name type="scientific">Rhizobium leguminosarum bv. trifolii (strain WSM2304)</name>
    <dbReference type="NCBI Taxonomy" id="395492"/>
    <lineage>
        <taxon>Bacteria</taxon>
        <taxon>Pseudomonadati</taxon>
        <taxon>Pseudomonadota</taxon>
        <taxon>Alphaproteobacteria</taxon>
        <taxon>Hyphomicrobiales</taxon>
        <taxon>Rhizobiaceae</taxon>
        <taxon>Rhizobium/Agrobacterium group</taxon>
        <taxon>Rhizobium</taxon>
    </lineage>
</organism>
<accession>A0ABF7QUW0</accession>
<dbReference type="PRINTS" id="PR00413">
    <property type="entry name" value="HADHALOGNASE"/>
</dbReference>
<dbReference type="SUPFAM" id="SSF56784">
    <property type="entry name" value="HAD-like"/>
    <property type="match status" value="1"/>
</dbReference>
<feature type="region of interest" description="Disordered" evidence="2">
    <location>
        <begin position="1"/>
        <end position="36"/>
    </location>
</feature>
<keyword evidence="4" id="KW-1185">Reference proteome</keyword>
<evidence type="ECO:0000313" key="4">
    <source>
        <dbReference type="Proteomes" id="UP000008330"/>
    </source>
</evidence>
<dbReference type="SFLD" id="SFLDG01129">
    <property type="entry name" value="C1.5:_HAD__Beta-PGM__Phosphata"/>
    <property type="match status" value="1"/>
</dbReference>
<dbReference type="PANTHER" id="PTHR43316">
    <property type="entry name" value="HYDROLASE, HALOACID DELAHOGENASE-RELATED"/>
    <property type="match status" value="1"/>
</dbReference>
<dbReference type="Pfam" id="PF00702">
    <property type="entry name" value="Hydrolase"/>
    <property type="match status" value="1"/>
</dbReference>